<feature type="region of interest" description="Disordered" evidence="2">
    <location>
        <begin position="414"/>
        <end position="437"/>
    </location>
</feature>
<sequence length="437" mass="48715">MALAWMTVVLAMRWWMNLLPLNHDQLFMKFIVGAARQMSLSAEVRMRAEYNIRERRRLNSVVEEKNYLLKARDAEIKTLKAQLLVKEAEAAEAIQQNAALEQESTDLGVKVADLAASVKVREQEVTDLDAQVTFAKSQIDNLADQVHELETSSAGLQEKVTAYENFIDQLEKFQDEKMKEVNERFDKLCTDFVEMALHLEEKFYPHLLTTIFGRRWLLTHDMELAIAKCLNSTEYLSTLGAAIGKAVEKGMQEGLSVGITHGAEGRKLTDVDAYNPFTEADYLPALQCLQSVNFSLAELKANKDASIDTIMNLLRLEDTLAERLGLTESQPHANQLMVPIHHSPDQRVIGTSALSISLDVSSSWVRKIKENIANHVSALRDVFVPLSKPLSAVALEGTTIRPISIDDYEVTGADDQATADGNVADEDANPFPNVDDA</sequence>
<proteinExistence type="predicted"/>
<evidence type="ECO:0000256" key="1">
    <source>
        <dbReference type="SAM" id="Coils"/>
    </source>
</evidence>
<accession>A0ABQ4XRM5</accession>
<dbReference type="Proteomes" id="UP001151760">
    <property type="component" value="Unassembled WGS sequence"/>
</dbReference>
<protein>
    <submittedName>
        <fullName evidence="3">Uncharacterized protein</fullName>
    </submittedName>
</protein>
<evidence type="ECO:0000313" key="4">
    <source>
        <dbReference type="Proteomes" id="UP001151760"/>
    </source>
</evidence>
<gene>
    <name evidence="3" type="ORF">Tco_0682220</name>
</gene>
<reference evidence="3" key="2">
    <citation type="submission" date="2022-01" db="EMBL/GenBank/DDBJ databases">
        <authorList>
            <person name="Yamashiro T."/>
            <person name="Shiraishi A."/>
            <person name="Satake H."/>
            <person name="Nakayama K."/>
        </authorList>
    </citation>
    <scope>NUCLEOTIDE SEQUENCE</scope>
</reference>
<keyword evidence="1" id="KW-0175">Coiled coil</keyword>
<dbReference type="EMBL" id="BQNB010009733">
    <property type="protein sequence ID" value="GJS67655.1"/>
    <property type="molecule type" value="Genomic_DNA"/>
</dbReference>
<dbReference type="Gene3D" id="1.20.5.340">
    <property type="match status" value="1"/>
</dbReference>
<name>A0ABQ4XRM5_9ASTR</name>
<keyword evidence="4" id="KW-1185">Reference proteome</keyword>
<comment type="caution">
    <text evidence="3">The sequence shown here is derived from an EMBL/GenBank/DDBJ whole genome shotgun (WGS) entry which is preliminary data.</text>
</comment>
<evidence type="ECO:0000256" key="2">
    <source>
        <dbReference type="SAM" id="MobiDB-lite"/>
    </source>
</evidence>
<reference evidence="3" key="1">
    <citation type="journal article" date="2022" name="Int. J. Mol. Sci.">
        <title>Draft Genome of Tanacetum Coccineum: Genomic Comparison of Closely Related Tanacetum-Family Plants.</title>
        <authorList>
            <person name="Yamashiro T."/>
            <person name="Shiraishi A."/>
            <person name="Nakayama K."/>
            <person name="Satake H."/>
        </authorList>
    </citation>
    <scope>NUCLEOTIDE SEQUENCE</scope>
</reference>
<evidence type="ECO:0000313" key="3">
    <source>
        <dbReference type="EMBL" id="GJS67655.1"/>
    </source>
</evidence>
<feature type="coiled-coil region" evidence="1">
    <location>
        <begin position="76"/>
        <end position="183"/>
    </location>
</feature>
<organism evidence="3 4">
    <name type="scientific">Tanacetum coccineum</name>
    <dbReference type="NCBI Taxonomy" id="301880"/>
    <lineage>
        <taxon>Eukaryota</taxon>
        <taxon>Viridiplantae</taxon>
        <taxon>Streptophyta</taxon>
        <taxon>Embryophyta</taxon>
        <taxon>Tracheophyta</taxon>
        <taxon>Spermatophyta</taxon>
        <taxon>Magnoliopsida</taxon>
        <taxon>eudicotyledons</taxon>
        <taxon>Gunneridae</taxon>
        <taxon>Pentapetalae</taxon>
        <taxon>asterids</taxon>
        <taxon>campanulids</taxon>
        <taxon>Asterales</taxon>
        <taxon>Asteraceae</taxon>
        <taxon>Asteroideae</taxon>
        <taxon>Anthemideae</taxon>
        <taxon>Anthemidinae</taxon>
        <taxon>Tanacetum</taxon>
    </lineage>
</organism>